<keyword evidence="2" id="KW-1185">Reference proteome</keyword>
<name>A0A9P4LIV6_9PLEO</name>
<dbReference type="PANTHER" id="PTHR35043:SF7">
    <property type="entry name" value="TRANSCRIPTION FACTOR DOMAIN-CONTAINING PROTEIN"/>
    <property type="match status" value="1"/>
</dbReference>
<evidence type="ECO:0000313" key="1">
    <source>
        <dbReference type="EMBL" id="KAF2028471.1"/>
    </source>
</evidence>
<dbReference type="OrthoDB" id="3061561at2759"/>
<comment type="caution">
    <text evidence="1">The sequence shown here is derived from an EMBL/GenBank/DDBJ whole genome shotgun (WGS) entry which is preliminary data.</text>
</comment>
<dbReference type="Proteomes" id="UP000799777">
    <property type="component" value="Unassembled WGS sequence"/>
</dbReference>
<dbReference type="PANTHER" id="PTHR35043">
    <property type="entry name" value="TRANSCRIPTION FACTOR DOMAIN-CONTAINING PROTEIN"/>
    <property type="match status" value="1"/>
</dbReference>
<organism evidence="1 2">
    <name type="scientific">Setomelanomma holmii</name>
    <dbReference type="NCBI Taxonomy" id="210430"/>
    <lineage>
        <taxon>Eukaryota</taxon>
        <taxon>Fungi</taxon>
        <taxon>Dikarya</taxon>
        <taxon>Ascomycota</taxon>
        <taxon>Pezizomycotina</taxon>
        <taxon>Dothideomycetes</taxon>
        <taxon>Pleosporomycetidae</taxon>
        <taxon>Pleosporales</taxon>
        <taxon>Pleosporineae</taxon>
        <taxon>Phaeosphaeriaceae</taxon>
        <taxon>Setomelanomma</taxon>
    </lineage>
</organism>
<feature type="non-terminal residue" evidence="1">
    <location>
        <position position="1"/>
    </location>
</feature>
<protein>
    <submittedName>
        <fullName evidence="1">Uncharacterized protein</fullName>
    </submittedName>
</protein>
<gene>
    <name evidence="1" type="ORF">EK21DRAFT_69596</name>
</gene>
<evidence type="ECO:0000313" key="2">
    <source>
        <dbReference type="Proteomes" id="UP000799777"/>
    </source>
</evidence>
<dbReference type="EMBL" id="ML978212">
    <property type="protein sequence ID" value="KAF2028471.1"/>
    <property type="molecule type" value="Genomic_DNA"/>
</dbReference>
<reference evidence="1" key="1">
    <citation type="journal article" date="2020" name="Stud. Mycol.">
        <title>101 Dothideomycetes genomes: a test case for predicting lifestyles and emergence of pathogens.</title>
        <authorList>
            <person name="Haridas S."/>
            <person name="Albert R."/>
            <person name="Binder M."/>
            <person name="Bloem J."/>
            <person name="Labutti K."/>
            <person name="Salamov A."/>
            <person name="Andreopoulos B."/>
            <person name="Baker S."/>
            <person name="Barry K."/>
            <person name="Bills G."/>
            <person name="Bluhm B."/>
            <person name="Cannon C."/>
            <person name="Castanera R."/>
            <person name="Culley D."/>
            <person name="Daum C."/>
            <person name="Ezra D."/>
            <person name="Gonzalez J."/>
            <person name="Henrissat B."/>
            <person name="Kuo A."/>
            <person name="Liang C."/>
            <person name="Lipzen A."/>
            <person name="Lutzoni F."/>
            <person name="Magnuson J."/>
            <person name="Mondo S."/>
            <person name="Nolan M."/>
            <person name="Ohm R."/>
            <person name="Pangilinan J."/>
            <person name="Park H.-J."/>
            <person name="Ramirez L."/>
            <person name="Alfaro M."/>
            <person name="Sun H."/>
            <person name="Tritt A."/>
            <person name="Yoshinaga Y."/>
            <person name="Zwiers L.-H."/>
            <person name="Turgeon B."/>
            <person name="Goodwin S."/>
            <person name="Spatafora J."/>
            <person name="Crous P."/>
            <person name="Grigoriev I."/>
        </authorList>
    </citation>
    <scope>NUCLEOTIDE SEQUENCE</scope>
    <source>
        <strain evidence="1">CBS 110217</strain>
    </source>
</reference>
<dbReference type="AlphaFoldDB" id="A0A9P4LIV6"/>
<proteinExistence type="predicted"/>
<accession>A0A9P4LIV6</accession>
<sequence length="111" mass="12217">TKTYGFFALMGGFRAKVTSLTGTQTDFPINGKGFLTLKDRLGIVLTPIAENDIADKAKADSLVKATAVLQSLWLAVQVFARAAQRLPATPLELATRGFVRCMVVTYYCWWL</sequence>